<dbReference type="GO" id="GO:0005737">
    <property type="term" value="C:cytoplasm"/>
    <property type="evidence" value="ECO:0000318"/>
    <property type="project" value="GO_Central"/>
</dbReference>
<dbReference type="GO" id="GO:1990247">
    <property type="term" value="F:N6-methyladenosine-containing RNA reader activity"/>
    <property type="evidence" value="ECO:0007669"/>
    <property type="project" value="UniProtKB-UniRule"/>
</dbReference>
<dbReference type="GO" id="GO:0061157">
    <property type="term" value="P:mRNA destabilization"/>
    <property type="evidence" value="ECO:0000318"/>
    <property type="project" value="GO_Central"/>
</dbReference>
<feature type="compositionally biased region" description="Polar residues" evidence="2">
    <location>
        <begin position="214"/>
        <end position="257"/>
    </location>
</feature>
<dbReference type="Proteomes" id="UP000036987">
    <property type="component" value="Unassembled WGS sequence"/>
</dbReference>
<dbReference type="AlphaFoldDB" id="A0A0K9P6G7"/>
<dbReference type="InterPro" id="IPR045168">
    <property type="entry name" value="YTH_prot"/>
</dbReference>
<dbReference type="PROSITE" id="PS50882">
    <property type="entry name" value="YTH"/>
    <property type="match status" value="1"/>
</dbReference>
<feature type="compositionally biased region" description="Low complexity" evidence="2">
    <location>
        <begin position="178"/>
        <end position="190"/>
    </location>
</feature>
<sequence length="699" mass="76530">MATVAPSADKATELLQNLSLDASKTKNNDASDVTKKPTMQNGSVDGTKAANPPIQPYDRSLTPLIPDYIDPTLCYLPNGYAPHPYYYSGYDGSMNDWEHDFSRYVGPDGVDLSHGVYGDAYHHAYGYAPYGAYPPGSTMPTVGHDGQLYGPQQYQYPGSYYQPPMQTTSSALTPTHPPTTQAEVTTTTTTTPTTATATATLASDQPAVAVDGTRPNSNGTITNSNGRNENTQQKANPKNSTLSSNGTTYNRNAQPGNVHSNYQFPRYGSPGPWVDGSALPDWQHKPVTPNNVSTTVSHASNVSSARNQNVQTLPNPMALHPPGPPSGIGPAGPAFMSRMYPNNRIYGQYGTAFRSGHGFMSNGYGTNARGWVPAEKYRTRGRGNGFYGYGNENMEGLNELNRGPRSGRLKNTNQKVLGPNAVVTFKGQTLPLSPNNEDSANLVPDKEQYNKTDFSEKYSDAKFYIIKSYSEDDIHKSIKYNVWASTPNGNKKLDAGYQEAQEKSGGLPLFLFFSVNTSGQFVGVAEMVGNVDFNKTVDYWQQDKWNGCFPVKWHIVKDVPNSILKHITLENNDNKPVTNSRDTQEVKFEQGIQLLKLFKDHVSKTSILDDFGFYEGRQKAMQEKRAKQQFQKQVWDGKMAGSVVNADKDATTTFKAILQKPLEVSSALNKESEVVDGPKVVSKSLTGNHIYGNGISNGC</sequence>
<keyword evidence="1" id="KW-0694">RNA-binding</keyword>
<dbReference type="EMBL" id="LFYR01001212">
    <property type="protein sequence ID" value="KMZ63795.1"/>
    <property type="molecule type" value="Genomic_DNA"/>
</dbReference>
<dbReference type="OMA" id="YDAPKYS"/>
<dbReference type="Pfam" id="PF04146">
    <property type="entry name" value="YTH"/>
    <property type="match status" value="1"/>
</dbReference>
<dbReference type="InterPro" id="IPR007275">
    <property type="entry name" value="YTH_domain"/>
</dbReference>
<dbReference type="CDD" id="cd21134">
    <property type="entry name" value="YTH"/>
    <property type="match status" value="1"/>
</dbReference>
<proteinExistence type="inferred from homology"/>
<organism evidence="4 5">
    <name type="scientific">Zostera marina</name>
    <name type="common">Eelgrass</name>
    <dbReference type="NCBI Taxonomy" id="29655"/>
    <lineage>
        <taxon>Eukaryota</taxon>
        <taxon>Viridiplantae</taxon>
        <taxon>Streptophyta</taxon>
        <taxon>Embryophyta</taxon>
        <taxon>Tracheophyta</taxon>
        <taxon>Spermatophyta</taxon>
        <taxon>Magnoliopsida</taxon>
        <taxon>Liliopsida</taxon>
        <taxon>Zosteraceae</taxon>
        <taxon>Zostera</taxon>
    </lineage>
</organism>
<keyword evidence="5" id="KW-1185">Reference proteome</keyword>
<name>A0A0K9P6G7_ZOSMR</name>
<evidence type="ECO:0000256" key="1">
    <source>
        <dbReference type="RuleBase" id="RU369095"/>
    </source>
</evidence>
<feature type="domain" description="YTH" evidence="3">
    <location>
        <begin position="461"/>
        <end position="598"/>
    </location>
</feature>
<dbReference type="PANTHER" id="PTHR12357:SF99">
    <property type="entry name" value="YTH DOMAIN-CONTAINING PROTEIN ECT2-RELATED"/>
    <property type="match status" value="1"/>
</dbReference>
<accession>A0A0K9P6G7</accession>
<dbReference type="PANTHER" id="PTHR12357">
    <property type="entry name" value="YTH YT521-B HOMOLOGY DOMAIN-CONTAINING"/>
    <property type="match status" value="1"/>
</dbReference>
<feature type="compositionally biased region" description="Basic and acidic residues" evidence="2">
    <location>
        <begin position="23"/>
        <end position="35"/>
    </location>
</feature>
<dbReference type="GO" id="GO:0003729">
    <property type="term" value="F:mRNA binding"/>
    <property type="evidence" value="ECO:0000318"/>
    <property type="project" value="GO_Central"/>
</dbReference>
<evidence type="ECO:0000259" key="3">
    <source>
        <dbReference type="PROSITE" id="PS50882"/>
    </source>
</evidence>
<evidence type="ECO:0000313" key="4">
    <source>
        <dbReference type="EMBL" id="KMZ63795.1"/>
    </source>
</evidence>
<comment type="function">
    <text evidence="1">Specifically recognizes and binds N6-methyladenosine (m6A)-containing RNAs, and regulates mRNA stability. M6A is a modification present at internal sites of mRNAs and some non-coding RNAs and plays a role in mRNA stability and processing.</text>
</comment>
<comment type="similarity">
    <text evidence="1">Belongs to the YTHDF family.</text>
</comment>
<evidence type="ECO:0000256" key="2">
    <source>
        <dbReference type="SAM" id="MobiDB-lite"/>
    </source>
</evidence>
<gene>
    <name evidence="4" type="ORF">ZOSMA_39G00650</name>
</gene>
<dbReference type="OrthoDB" id="306690at2759"/>
<evidence type="ECO:0000313" key="5">
    <source>
        <dbReference type="Proteomes" id="UP000036987"/>
    </source>
</evidence>
<comment type="caution">
    <text evidence="4">The sequence shown here is derived from an EMBL/GenBank/DDBJ whole genome shotgun (WGS) entry which is preliminary data.</text>
</comment>
<feature type="region of interest" description="Disordered" evidence="2">
    <location>
        <begin position="16"/>
        <end position="57"/>
    </location>
</feature>
<dbReference type="STRING" id="29655.A0A0K9P6G7"/>
<feature type="region of interest" description="Disordered" evidence="2">
    <location>
        <begin position="164"/>
        <end position="190"/>
    </location>
</feature>
<feature type="region of interest" description="Disordered" evidence="2">
    <location>
        <begin position="203"/>
        <end position="257"/>
    </location>
</feature>
<dbReference type="Gene3D" id="3.10.590.10">
    <property type="entry name" value="ph1033 like domains"/>
    <property type="match status" value="1"/>
</dbReference>
<reference evidence="5" key="1">
    <citation type="journal article" date="2016" name="Nature">
        <title>The genome of the seagrass Zostera marina reveals angiosperm adaptation to the sea.</title>
        <authorList>
            <person name="Olsen J.L."/>
            <person name="Rouze P."/>
            <person name="Verhelst B."/>
            <person name="Lin Y.-C."/>
            <person name="Bayer T."/>
            <person name="Collen J."/>
            <person name="Dattolo E."/>
            <person name="De Paoli E."/>
            <person name="Dittami S."/>
            <person name="Maumus F."/>
            <person name="Michel G."/>
            <person name="Kersting A."/>
            <person name="Lauritano C."/>
            <person name="Lohaus R."/>
            <person name="Toepel M."/>
            <person name="Tonon T."/>
            <person name="Vanneste K."/>
            <person name="Amirebrahimi M."/>
            <person name="Brakel J."/>
            <person name="Bostroem C."/>
            <person name="Chovatia M."/>
            <person name="Grimwood J."/>
            <person name="Jenkins J.W."/>
            <person name="Jueterbock A."/>
            <person name="Mraz A."/>
            <person name="Stam W.T."/>
            <person name="Tice H."/>
            <person name="Bornberg-Bauer E."/>
            <person name="Green P.J."/>
            <person name="Pearson G.A."/>
            <person name="Procaccini G."/>
            <person name="Duarte C.M."/>
            <person name="Schmutz J."/>
            <person name="Reusch T.B.H."/>
            <person name="Van de Peer Y."/>
        </authorList>
    </citation>
    <scope>NUCLEOTIDE SEQUENCE [LARGE SCALE GENOMIC DNA]</scope>
    <source>
        <strain evidence="5">cv. Finnish</strain>
    </source>
</reference>
<protein>
    <recommendedName>
        <fullName evidence="1">YTH domain-containing family protein</fullName>
    </recommendedName>
</protein>